<accession>A0A919WEV1</accession>
<dbReference type="EMBL" id="BORC01000001">
    <property type="protein sequence ID" value="GIN60671.1"/>
    <property type="molecule type" value="Genomic_DNA"/>
</dbReference>
<dbReference type="Pfam" id="PF12164">
    <property type="entry name" value="SporV_AA"/>
    <property type="match status" value="1"/>
</dbReference>
<gene>
    <name evidence="3" type="primary">spoVAA</name>
    <name evidence="3" type="ORF">J27TS8_06640</name>
</gene>
<feature type="transmembrane region" description="Helical" evidence="1">
    <location>
        <begin position="184"/>
        <end position="202"/>
    </location>
</feature>
<keyword evidence="1" id="KW-0812">Transmembrane</keyword>
<sequence length="243" mass="28691">MWSFLRLPEFPLFGVHEGNSCYSYYLYKEINVWDVIVMEETIYIRMRHRVQIRPHDTVYLRDVAQIIAEEKLMKKLQDLAIYRVNEQDYNIIIIDVIKVIEKITAVVDKCQVQTVGPSQAIVEVIRKKKGVSLPFFILIWCLLFFGSALAIMYFHEDVAMQATQQRIYTIITGKIVDKPLLFQIPYSFGLGLGMVLFFNHVFRKRLNEEPSPLEVEMFNYQQDLDRYVSLTENKESMKRIDDD</sequence>
<comment type="caution">
    <text evidence="3">The sequence shown here is derived from an EMBL/GenBank/DDBJ whole genome shotgun (WGS) entry which is preliminary data.</text>
</comment>
<dbReference type="InterPro" id="IPR038548">
    <property type="entry name" value="SporV_AA_N_sf"/>
</dbReference>
<evidence type="ECO:0000256" key="1">
    <source>
        <dbReference type="SAM" id="Phobius"/>
    </source>
</evidence>
<reference evidence="3" key="1">
    <citation type="submission" date="2021-03" db="EMBL/GenBank/DDBJ databases">
        <title>Antimicrobial resistance genes in bacteria isolated from Japanese honey, and their potential for conferring macrolide and lincosamide resistance in the American foulbrood pathogen Paenibacillus larvae.</title>
        <authorList>
            <person name="Okamoto M."/>
            <person name="Kumagai M."/>
            <person name="Kanamori H."/>
            <person name="Takamatsu D."/>
        </authorList>
    </citation>
    <scope>NUCLEOTIDE SEQUENCE</scope>
    <source>
        <strain evidence="3">J27TS8</strain>
    </source>
</reference>
<keyword evidence="1" id="KW-1133">Transmembrane helix</keyword>
<evidence type="ECO:0000313" key="4">
    <source>
        <dbReference type="Proteomes" id="UP000682111"/>
    </source>
</evidence>
<proteinExistence type="predicted"/>
<evidence type="ECO:0000259" key="2">
    <source>
        <dbReference type="Pfam" id="PF12164"/>
    </source>
</evidence>
<keyword evidence="4" id="KW-1185">Reference proteome</keyword>
<dbReference type="AlphaFoldDB" id="A0A919WEV1"/>
<organism evidence="3 4">
    <name type="scientific">Robertmurraya siralis</name>
    <dbReference type="NCBI Taxonomy" id="77777"/>
    <lineage>
        <taxon>Bacteria</taxon>
        <taxon>Bacillati</taxon>
        <taxon>Bacillota</taxon>
        <taxon>Bacilli</taxon>
        <taxon>Bacillales</taxon>
        <taxon>Bacillaceae</taxon>
        <taxon>Robertmurraya</taxon>
    </lineage>
</organism>
<dbReference type="Gene3D" id="2.60.480.10">
    <property type="entry name" value="eubacterium ventriosum atcc domain"/>
    <property type="match status" value="1"/>
</dbReference>
<dbReference type="Proteomes" id="UP000682111">
    <property type="component" value="Unassembled WGS sequence"/>
</dbReference>
<dbReference type="InterPro" id="IPR021997">
    <property type="entry name" value="SporV_AA"/>
</dbReference>
<protein>
    <submittedName>
        <fullName evidence="3">Stage V sporulation protein AA</fullName>
    </submittedName>
</protein>
<name>A0A919WEV1_9BACI</name>
<evidence type="ECO:0000313" key="3">
    <source>
        <dbReference type="EMBL" id="GIN60671.1"/>
    </source>
</evidence>
<feature type="transmembrane region" description="Helical" evidence="1">
    <location>
        <begin position="135"/>
        <end position="154"/>
    </location>
</feature>
<keyword evidence="1" id="KW-0472">Membrane</keyword>
<feature type="domain" description="Stage V sporulation protein AA" evidence="2">
    <location>
        <begin position="39"/>
        <end position="127"/>
    </location>
</feature>